<dbReference type="EMBL" id="JAUCQJ010000004">
    <property type="protein sequence ID" value="MDQ8749697.1"/>
    <property type="molecule type" value="Genomic_DNA"/>
</dbReference>
<organism evidence="1 2">
    <name type="scientific">Elizabethkingia miricola</name>
    <name type="common">Chryseobacterium miricola</name>
    <dbReference type="NCBI Taxonomy" id="172045"/>
    <lineage>
        <taxon>Bacteria</taxon>
        <taxon>Pseudomonadati</taxon>
        <taxon>Bacteroidota</taxon>
        <taxon>Flavobacteriia</taxon>
        <taxon>Flavobacteriales</taxon>
        <taxon>Weeksellaceae</taxon>
        <taxon>Elizabethkingia</taxon>
    </lineage>
</organism>
<accession>A0ABD5B8J6</accession>
<sequence>MKSLIFFKNTSLKSPLILMAGLSLGIVSCRSTDNVADTGSGGKAIVKVNLLRTETEEDKPVKIGASNQMPANPEVQKQKIVFDDKHSFEVTFSPVSTVNKLAAINPMAATPTPINPGVIYKVVVYDSNGGFVDQKNFTYGVNDTSGFQLNGGQNYTFVAYSINSKTGVPDVDNPNSLANAGVVGASGDLMYFKTNMTVSGNQDNNLNVILKHRYSQITTTIDATGIGNIMNATGVMTPTNTSANLKFANDQVLTYNGIDPNGTNVVFPASELGKTTAKSDPTILISDTNLNGELNLNSLTIGSTTRNNIKVKNLKVNPGYRYDLTLKLDGALRTIRILSIIPDGWNSNLSDGLYTNIARSKLDNSANFGTNGTVRINGFSYATLNVSTATDADIRAAIDNADIVWIGYVANSYLPVGSAKRTALEDKINEKKKFFFVGNDSDSGGAYFPGFSTLSGYDFGYYTFATTQVSVIEGAGPTKGIFGTIPGTTTIQQTRAIGKINQYPQGATPFLLNPNSTYNAVSGDNFVSISDINWYINYEVTDGFYNGTTSCTDNQYSIMFCNIFETAINYIKNNP</sequence>
<dbReference type="Proteomes" id="UP001239265">
    <property type="component" value="Unassembled WGS sequence"/>
</dbReference>
<evidence type="ECO:0000313" key="2">
    <source>
        <dbReference type="Proteomes" id="UP001239265"/>
    </source>
</evidence>
<proteinExistence type="predicted"/>
<gene>
    <name evidence="1" type="ORF">QT385_13670</name>
</gene>
<dbReference type="PROSITE" id="PS51257">
    <property type="entry name" value="PROKAR_LIPOPROTEIN"/>
    <property type="match status" value="1"/>
</dbReference>
<reference evidence="1 2" key="1">
    <citation type="submission" date="2023-06" db="EMBL/GenBank/DDBJ databases">
        <title>Nosocomial Elizabethkingia miricola genome.</title>
        <authorList>
            <person name="Morgado S."/>
            <person name="Fonseca E."/>
            <person name="Freitas F."/>
            <person name="Vicente A.C."/>
        </authorList>
    </citation>
    <scope>NUCLEOTIDE SEQUENCE [LARGE SCALE GENOMIC DNA]</scope>
    <source>
        <strain evidence="1 2">EM15</strain>
    </source>
</reference>
<protein>
    <recommendedName>
        <fullName evidence="3">Glycoside hydrolase xylanase</fullName>
    </recommendedName>
</protein>
<name>A0ABD5B8J6_ELIMR</name>
<dbReference type="AlphaFoldDB" id="A0ABD5B8J6"/>
<evidence type="ECO:0008006" key="3">
    <source>
        <dbReference type="Google" id="ProtNLM"/>
    </source>
</evidence>
<evidence type="ECO:0000313" key="1">
    <source>
        <dbReference type="EMBL" id="MDQ8749697.1"/>
    </source>
</evidence>
<comment type="caution">
    <text evidence="1">The sequence shown here is derived from an EMBL/GenBank/DDBJ whole genome shotgun (WGS) entry which is preliminary data.</text>
</comment>
<dbReference type="RefSeq" id="WP_143333984.1">
    <property type="nucleotide sequence ID" value="NZ_JAUCQJ010000004.1"/>
</dbReference>